<dbReference type="EMBL" id="JBHSUC010000005">
    <property type="protein sequence ID" value="MFC6361765.1"/>
    <property type="molecule type" value="Genomic_DNA"/>
</dbReference>
<keyword evidence="2" id="KW-1185">Reference proteome</keyword>
<accession>A0ABW1VNB8</accession>
<reference evidence="2" key="1">
    <citation type="journal article" date="2019" name="Int. J. Syst. Evol. Microbiol.">
        <title>The Global Catalogue of Microorganisms (GCM) 10K type strain sequencing project: providing services to taxonomists for standard genome sequencing and annotation.</title>
        <authorList>
            <consortium name="The Broad Institute Genomics Platform"/>
            <consortium name="The Broad Institute Genome Sequencing Center for Infectious Disease"/>
            <person name="Wu L."/>
            <person name="Ma J."/>
        </authorList>
    </citation>
    <scope>NUCLEOTIDE SEQUENCE [LARGE SCALE GENOMIC DNA]</scope>
    <source>
        <strain evidence="2">CGMCC 4.1530</strain>
    </source>
</reference>
<comment type="caution">
    <text evidence="1">The sequence shown here is derived from an EMBL/GenBank/DDBJ whole genome shotgun (WGS) entry which is preliminary data.</text>
</comment>
<dbReference type="Proteomes" id="UP001596215">
    <property type="component" value="Unassembled WGS sequence"/>
</dbReference>
<dbReference type="RefSeq" id="WP_343878245.1">
    <property type="nucleotide sequence ID" value="NZ_BAAAFW010000095.1"/>
</dbReference>
<proteinExistence type="predicted"/>
<organism evidence="1 2">
    <name type="scientific">Tatumella punctata</name>
    <dbReference type="NCBI Taxonomy" id="399969"/>
    <lineage>
        <taxon>Bacteria</taxon>
        <taxon>Pseudomonadati</taxon>
        <taxon>Pseudomonadota</taxon>
        <taxon>Gammaproteobacteria</taxon>
        <taxon>Enterobacterales</taxon>
        <taxon>Erwiniaceae</taxon>
        <taxon>Tatumella</taxon>
    </lineage>
</organism>
<evidence type="ECO:0008006" key="3">
    <source>
        <dbReference type="Google" id="ProtNLM"/>
    </source>
</evidence>
<gene>
    <name evidence="1" type="ORF">ACFP73_06555</name>
</gene>
<evidence type="ECO:0000313" key="2">
    <source>
        <dbReference type="Proteomes" id="UP001596215"/>
    </source>
</evidence>
<evidence type="ECO:0000313" key="1">
    <source>
        <dbReference type="EMBL" id="MFC6361765.1"/>
    </source>
</evidence>
<name>A0ABW1VNB8_9GAMM</name>
<sequence length="885" mass="96175">MAISSTQAYVEYNGDSSTTSFTIPFYFLLNSDISVMVADADGNVTELTNDTDFTVTGQGLSSGGSCVLNTTYSSSYSIFIYREPPETQETKYYENGKFPAKSHESALDKLTMLIQRFGWMWDSLALKRPNYFADYYDANGHRIADLQDPKNAQDAATKNYVDTQVSAEAAARAKAIADEAAARALADSYLKQRDDQQQVQIDQNSNSYKALIALIGQILAGEYTLLGDYSEGPYTFTAYNQIISKDGYFYALKSSVSLPYTTTGNTATTWETDKDNFVAVGDAALRQEITTVGEGQAADMIPADDINSVQDRLDNDSFIHVMNYIPLNMRSGLDTFTGAQTNGDLLSYINSANTAAYAAGKTLKFPGGFFAISGTFEQVVGSSVEGTGLSTFLIPTTDFPEYNFLHTWPVNTGQPRYTLKNMCWMGAPDNTSTKYIGGFANLAGCNSSIIDRVFARNCNYGGFVIEPKTSTTATSLSDLIQFFIRNVWVIDSGSANYYQAVDINLASSGCNWTDGGMDNIQIGVVDGDRAVARGPMAFKLVVNSAKTIFNVSFKNFFTATRMQTHLYVDGVNSNSLLFEMFSGETHDYSFTGKLGNANLPQVHLVNAGSNPTFNKVYGNGSLNNHGIQIDAGNGVKFIGTMFSPGYPGSQDEDGAFGPVLSIAEGVIGTKFIDCPVRLIDNTNYTAAKALFSTYIKDSGSRTSWESYEMTSTPSVHNGQLYYSSLTLASGSNTKYVPTNASSYGSDITFGQGSAGELILGFPATTNASDDQSVQYPILDNAQYVTDTMYLTGKIVMTAGDINNHYLRFQLWGTNFGIVPTALNVEIPFQMKVGVVSTNTTLNKIIIHIGHSASASDACSFTISDIVLTNDKYAYLPNMIKNQLVI</sequence>
<protein>
    <recommendedName>
        <fullName evidence="3">Tail spike TSP1/Gp66 N-terminal domain-containing protein</fullName>
    </recommendedName>
</protein>